<dbReference type="Pfam" id="PF02153">
    <property type="entry name" value="PDH_N"/>
    <property type="match status" value="1"/>
</dbReference>
<dbReference type="SUPFAM" id="SSF48600">
    <property type="entry name" value="Chorismate mutase II"/>
    <property type="match status" value="1"/>
</dbReference>
<dbReference type="NCBIfam" id="NF008400">
    <property type="entry name" value="PRK11199.1"/>
    <property type="match status" value="1"/>
</dbReference>
<dbReference type="GO" id="GO:0004665">
    <property type="term" value="F:prephenate dehydrogenase (NADP+) activity"/>
    <property type="evidence" value="ECO:0007669"/>
    <property type="project" value="InterPro"/>
</dbReference>
<feature type="domain" description="Prephenate/arogenate dehydrogenase" evidence="4">
    <location>
        <begin position="109"/>
        <end position="370"/>
    </location>
</feature>
<evidence type="ECO:0000259" key="4">
    <source>
        <dbReference type="PROSITE" id="PS51176"/>
    </source>
</evidence>
<dbReference type="InterPro" id="IPR008244">
    <property type="entry name" value="Chor_mut/prephenate_DH_T"/>
</dbReference>
<reference evidence="5 6" key="1">
    <citation type="journal article" date="2011" name="Front. Microbiol.">
        <title>Genomic signatures of strain selection and enhancement in Bacillus atrophaeus var. globigii, a historical biowarfare simulant.</title>
        <authorList>
            <person name="Gibbons H.S."/>
            <person name="Broomall S.M."/>
            <person name="McNew L.A."/>
            <person name="Daligault H."/>
            <person name="Chapman C."/>
            <person name="Bruce D."/>
            <person name="Karavis M."/>
            <person name="Krepps M."/>
            <person name="McGregor P.A."/>
            <person name="Hong C."/>
            <person name="Park K.H."/>
            <person name="Akmal A."/>
            <person name="Feldman A."/>
            <person name="Lin J.S."/>
            <person name="Chang W.E."/>
            <person name="Higgs B.W."/>
            <person name="Demirev P."/>
            <person name="Lindquist J."/>
            <person name="Liem A."/>
            <person name="Fochler E."/>
            <person name="Read T.D."/>
            <person name="Tapia R."/>
            <person name="Johnson S."/>
            <person name="Bishop-Lilly K.A."/>
            <person name="Detter C."/>
            <person name="Han C."/>
            <person name="Sozhamannan S."/>
            <person name="Rosenzweig C.N."/>
            <person name="Skowronski E.W."/>
        </authorList>
    </citation>
    <scope>NUCLEOTIDE SEQUENCE [LARGE SCALE GENOMIC DNA]</scope>
    <source>
        <strain evidence="5 6">CL-SP19</strain>
    </source>
</reference>
<evidence type="ECO:0000256" key="1">
    <source>
        <dbReference type="ARBA" id="ARBA00012404"/>
    </source>
</evidence>
<accession>A0A432ZJ80</accession>
<dbReference type="GO" id="GO:0008977">
    <property type="term" value="F:prephenate dehydrogenase (NAD+) activity"/>
    <property type="evidence" value="ECO:0007669"/>
    <property type="project" value="InterPro"/>
</dbReference>
<dbReference type="InterPro" id="IPR002701">
    <property type="entry name" value="CM_II_prokaryot"/>
</dbReference>
<dbReference type="InterPro" id="IPR046826">
    <property type="entry name" value="PDH_N"/>
</dbReference>
<dbReference type="Gene3D" id="1.20.59.10">
    <property type="entry name" value="Chorismate mutase"/>
    <property type="match status" value="1"/>
</dbReference>
<keyword evidence="2" id="KW-0560">Oxidoreductase</keyword>
<sequence>MPSDKKVTDNPQQQLEHLRDAIDAVDTQLVELIAQRAQITAKVGEVKRALKQPLYVPAREQQLIEARRQFAQQCGLEPELIEDVLRRIIRESYKTQSTQATATSSDLSRPVVIVGGNGRLGQLLTRFFSNTGYPVTIIEKGDKFDRQLAQRAQLVLIVVPVNSTVAVIEQLPELAADCVLADVTSIKQPPLAAMLKKHAGPVVGLHPMFGPSVHNLAKQLVVVTPGRAADNCQWVIDQFVNWGAHVETIRAEQHDDAMGWIQAMRHLSTFTYGLHMAEENADIESLLQLSSPIYRMELMMVGRLFAQNAELYADIITANQRQFGTISRYLNRFAEAIQLLEQGKKEAFVEQFEQVKNYFGEYASQFLEESEALVQLADDQRFRQQ</sequence>
<proteinExistence type="predicted"/>
<dbReference type="SUPFAM" id="SSF51735">
    <property type="entry name" value="NAD(P)-binding Rossmann-fold domains"/>
    <property type="match status" value="1"/>
</dbReference>
<dbReference type="PROSITE" id="PS51168">
    <property type="entry name" value="CHORISMATE_MUT_2"/>
    <property type="match status" value="1"/>
</dbReference>
<dbReference type="EMBL" id="PIQF01000001">
    <property type="protein sequence ID" value="RUO77944.1"/>
    <property type="molecule type" value="Genomic_DNA"/>
</dbReference>
<dbReference type="InterPro" id="IPR050812">
    <property type="entry name" value="Preph/Arog_dehydrog"/>
</dbReference>
<protein>
    <recommendedName>
        <fullName evidence="1">chorismate mutase</fullName>
        <ecNumber evidence="1">5.4.99.5</ecNumber>
    </recommendedName>
</protein>
<dbReference type="Gene3D" id="3.40.50.720">
    <property type="entry name" value="NAD(P)-binding Rossmann-like Domain"/>
    <property type="match status" value="1"/>
</dbReference>
<dbReference type="SUPFAM" id="SSF48179">
    <property type="entry name" value="6-phosphogluconate dehydrogenase C-terminal domain-like"/>
    <property type="match status" value="1"/>
</dbReference>
<dbReference type="Pfam" id="PF01817">
    <property type="entry name" value="CM_2"/>
    <property type="match status" value="1"/>
</dbReference>
<comment type="caution">
    <text evidence="5">The sequence shown here is derived from an EMBL/GenBank/DDBJ whole genome shotgun (WGS) entry which is preliminary data.</text>
</comment>
<dbReference type="RefSeq" id="WP_126784277.1">
    <property type="nucleotide sequence ID" value="NZ_PIQF01000001.1"/>
</dbReference>
<dbReference type="SMART" id="SM00830">
    <property type="entry name" value="CM_2"/>
    <property type="match status" value="1"/>
</dbReference>
<dbReference type="AlphaFoldDB" id="A0A432ZJ80"/>
<dbReference type="InterPro" id="IPR008927">
    <property type="entry name" value="6-PGluconate_DH-like_C_sf"/>
</dbReference>
<dbReference type="InterPro" id="IPR036979">
    <property type="entry name" value="CM_dom_sf"/>
</dbReference>
<keyword evidence="6" id="KW-1185">Reference proteome</keyword>
<dbReference type="InterPro" id="IPR036263">
    <property type="entry name" value="Chorismate_II_sf"/>
</dbReference>
<dbReference type="PANTHER" id="PTHR21363">
    <property type="entry name" value="PREPHENATE DEHYDROGENASE"/>
    <property type="match status" value="1"/>
</dbReference>
<dbReference type="GO" id="GO:0006571">
    <property type="term" value="P:tyrosine biosynthetic process"/>
    <property type="evidence" value="ECO:0007669"/>
    <property type="project" value="InterPro"/>
</dbReference>
<dbReference type="Proteomes" id="UP000287908">
    <property type="component" value="Unassembled WGS sequence"/>
</dbReference>
<dbReference type="Gene3D" id="1.10.3660.10">
    <property type="entry name" value="6-phosphogluconate dehydrogenase C-terminal like domain"/>
    <property type="match status" value="1"/>
</dbReference>
<evidence type="ECO:0000259" key="3">
    <source>
        <dbReference type="PROSITE" id="PS51168"/>
    </source>
</evidence>
<dbReference type="EC" id="5.4.99.5" evidence="1"/>
<gene>
    <name evidence="5" type="ORF">CWI81_05555</name>
</gene>
<dbReference type="InterPro" id="IPR003099">
    <property type="entry name" value="Prephen_DH"/>
</dbReference>
<dbReference type="PROSITE" id="PS51176">
    <property type="entry name" value="PDH_ADH"/>
    <property type="match status" value="1"/>
</dbReference>
<dbReference type="OrthoDB" id="6198144at2"/>
<dbReference type="PANTHER" id="PTHR21363:SF0">
    <property type="entry name" value="PREPHENATE DEHYDROGENASE [NADP(+)]"/>
    <property type="match status" value="1"/>
</dbReference>
<dbReference type="InterPro" id="IPR036291">
    <property type="entry name" value="NAD(P)-bd_dom_sf"/>
</dbReference>
<organism evidence="5 6">
    <name type="scientific">Idiomarina seosinensis</name>
    <dbReference type="NCBI Taxonomy" id="281739"/>
    <lineage>
        <taxon>Bacteria</taxon>
        <taxon>Pseudomonadati</taxon>
        <taxon>Pseudomonadota</taxon>
        <taxon>Gammaproteobacteria</taxon>
        <taxon>Alteromonadales</taxon>
        <taxon>Idiomarinaceae</taxon>
        <taxon>Idiomarina</taxon>
    </lineage>
</organism>
<dbReference type="GO" id="GO:0070403">
    <property type="term" value="F:NAD+ binding"/>
    <property type="evidence" value="ECO:0007669"/>
    <property type="project" value="InterPro"/>
</dbReference>
<dbReference type="Pfam" id="PF20463">
    <property type="entry name" value="PDH_C"/>
    <property type="match status" value="1"/>
</dbReference>
<evidence type="ECO:0000256" key="2">
    <source>
        <dbReference type="ARBA" id="ARBA00023002"/>
    </source>
</evidence>
<dbReference type="InterPro" id="IPR046825">
    <property type="entry name" value="PDH_C"/>
</dbReference>
<evidence type="ECO:0000313" key="5">
    <source>
        <dbReference type="EMBL" id="RUO77944.1"/>
    </source>
</evidence>
<dbReference type="PIRSF" id="PIRSF001499">
    <property type="entry name" value="Chor_mut_pdh_Tpr"/>
    <property type="match status" value="1"/>
</dbReference>
<feature type="domain" description="Chorismate mutase" evidence="3">
    <location>
        <begin position="9"/>
        <end position="100"/>
    </location>
</feature>
<dbReference type="GO" id="GO:0005737">
    <property type="term" value="C:cytoplasm"/>
    <property type="evidence" value="ECO:0007669"/>
    <property type="project" value="InterPro"/>
</dbReference>
<dbReference type="GO" id="GO:0046417">
    <property type="term" value="P:chorismate metabolic process"/>
    <property type="evidence" value="ECO:0007669"/>
    <property type="project" value="InterPro"/>
</dbReference>
<name>A0A432ZJ80_9GAMM</name>
<evidence type="ECO:0000313" key="6">
    <source>
        <dbReference type="Proteomes" id="UP000287908"/>
    </source>
</evidence>
<dbReference type="GO" id="GO:0004106">
    <property type="term" value="F:chorismate mutase activity"/>
    <property type="evidence" value="ECO:0007669"/>
    <property type="project" value="UniProtKB-EC"/>
</dbReference>